<dbReference type="Pfam" id="PF05891">
    <property type="entry name" value="Methyltransf_PK"/>
    <property type="match status" value="1"/>
</dbReference>
<keyword evidence="3" id="KW-0808">Transferase</keyword>
<comment type="catalytic activity">
    <reaction evidence="10">
        <text>N-terminal L-alanyl-L-prolyl-L-lysyl-[protein] + 3 S-adenosyl-L-methionine = N-terminal N,N,N-trimethyl-L-alanyl-L-prolyl-L-lysyl-[protein] + 3 S-adenosyl-L-homocysteine + 3 H(+)</text>
        <dbReference type="Rhea" id="RHEA:54712"/>
        <dbReference type="Rhea" id="RHEA-COMP:13785"/>
        <dbReference type="Rhea" id="RHEA-COMP:13971"/>
        <dbReference type="ChEBI" id="CHEBI:15378"/>
        <dbReference type="ChEBI" id="CHEBI:57856"/>
        <dbReference type="ChEBI" id="CHEBI:59789"/>
        <dbReference type="ChEBI" id="CHEBI:138057"/>
        <dbReference type="ChEBI" id="CHEBI:138315"/>
        <dbReference type="EC" id="2.1.1.244"/>
    </reaction>
</comment>
<dbReference type="AlphaFoldDB" id="A0A0R3X8H2"/>
<feature type="region of interest" description="Disordered" evidence="11">
    <location>
        <begin position="37"/>
        <end position="68"/>
    </location>
</feature>
<protein>
    <recommendedName>
        <fullName evidence="6">Alpha N-terminal protein methyltransferase 1</fullName>
        <ecNumber evidence="5">2.1.1.244</ecNumber>
    </recommendedName>
    <alternativeName>
        <fullName evidence="7">X-Pro-Lys N-terminal protein methyltransferase 1</fullName>
    </alternativeName>
</protein>
<comment type="similarity">
    <text evidence="1">Belongs to the methyltransferase superfamily. NTM1 family.</text>
</comment>
<evidence type="ECO:0000256" key="8">
    <source>
        <dbReference type="ARBA" id="ARBA00047306"/>
    </source>
</evidence>
<dbReference type="PANTHER" id="PTHR12753:SF0">
    <property type="entry name" value="ALPHA N-TERMINAL PROTEIN METHYLTRANSFERASE 1"/>
    <property type="match status" value="1"/>
</dbReference>
<feature type="compositionally biased region" description="Basic and acidic residues" evidence="11">
    <location>
        <begin position="51"/>
        <end position="68"/>
    </location>
</feature>
<dbReference type="OrthoDB" id="1298661at2759"/>
<keyword evidence="2" id="KW-0489">Methyltransferase</keyword>
<dbReference type="GO" id="GO:0071885">
    <property type="term" value="F:N-terminal protein N-methyltransferase activity"/>
    <property type="evidence" value="ECO:0007669"/>
    <property type="project" value="UniProtKB-EC"/>
</dbReference>
<dbReference type="Gene3D" id="3.40.50.150">
    <property type="entry name" value="Vaccinia Virus protein VP39"/>
    <property type="match status" value="1"/>
</dbReference>
<evidence type="ECO:0000256" key="4">
    <source>
        <dbReference type="ARBA" id="ARBA00022691"/>
    </source>
</evidence>
<evidence type="ECO:0000256" key="10">
    <source>
        <dbReference type="ARBA" id="ARBA00048167"/>
    </source>
</evidence>
<keyword evidence="13" id="KW-1185">Reference proteome</keyword>
<gene>
    <name evidence="12" type="ORF">TTAC_LOCUS9832</name>
</gene>
<dbReference type="STRING" id="6205.A0A0R3X8H2"/>
<evidence type="ECO:0000256" key="7">
    <source>
        <dbReference type="ARBA" id="ARBA00043129"/>
    </source>
</evidence>
<dbReference type="SUPFAM" id="SSF53335">
    <property type="entry name" value="S-adenosyl-L-methionine-dependent methyltransferases"/>
    <property type="match status" value="1"/>
</dbReference>
<accession>A0A0R3X8H2</accession>
<dbReference type="EC" id="2.1.1.244" evidence="5"/>
<reference evidence="12 13" key="2">
    <citation type="submission" date="2018-11" db="EMBL/GenBank/DDBJ databases">
        <authorList>
            <consortium name="Pathogen Informatics"/>
        </authorList>
    </citation>
    <scope>NUCLEOTIDE SEQUENCE [LARGE SCALE GENOMIC DNA]</scope>
</reference>
<dbReference type="GO" id="GO:0032259">
    <property type="term" value="P:methylation"/>
    <property type="evidence" value="ECO:0007669"/>
    <property type="project" value="UniProtKB-KW"/>
</dbReference>
<dbReference type="CDD" id="cd02440">
    <property type="entry name" value="AdoMet_MTases"/>
    <property type="match status" value="1"/>
</dbReference>
<dbReference type="EMBL" id="UYWX01021085">
    <property type="protein sequence ID" value="VDM34768.1"/>
    <property type="molecule type" value="Genomic_DNA"/>
</dbReference>
<sequence>MKSHVRTGSQINPFPVFRILLSTRFLLLLPPTPLSQFSETASTHKHKRRKTELGRREKEKEEGEEQDCKEVDIPSNFYAKSAQYWSGVDATISGMLGGLSEVHAPDIAGSKSILDRFGPSLREYALDCGAGIGRITKDLLLPHFTTVDMVEMMEKFLDASTAYIGRPDVDRVGNKFCCALQHFTPPQGRYDVIWVQWVIGYLTLSATVEFLRRCVTGLRSCDCAATATAAVPTRRSVIVLKETVFWGAKSYYDKRDSSFMRTHDELLEVFRKAKLRVLLDEKQTNLPRHICPVYAFVLVPQDG</sequence>
<name>A0A0R3X8H2_HYDTA</name>
<comment type="catalytic activity">
    <reaction evidence="8">
        <text>N-terminal L-seryl-L-prolyl-L-lysyl-[protein] + 3 S-adenosyl-L-methionine = N-terminal N,N,N-trimethyl-L-seryl-L-prolyl-L-lysyl-[protein] + 3 S-adenosyl-L-homocysteine + 3 H(+)</text>
        <dbReference type="Rhea" id="RHEA:54724"/>
        <dbReference type="Rhea" id="RHEA-COMP:13789"/>
        <dbReference type="Rhea" id="RHEA-COMP:13973"/>
        <dbReference type="ChEBI" id="CHEBI:15378"/>
        <dbReference type="ChEBI" id="CHEBI:57856"/>
        <dbReference type="ChEBI" id="CHEBI:59789"/>
        <dbReference type="ChEBI" id="CHEBI:138061"/>
        <dbReference type="ChEBI" id="CHEBI:138317"/>
        <dbReference type="EC" id="2.1.1.244"/>
    </reaction>
</comment>
<evidence type="ECO:0000313" key="12">
    <source>
        <dbReference type="EMBL" id="VDM34768.1"/>
    </source>
</evidence>
<proteinExistence type="inferred from homology"/>
<evidence type="ECO:0000256" key="1">
    <source>
        <dbReference type="ARBA" id="ARBA00009059"/>
    </source>
</evidence>
<evidence type="ECO:0000256" key="2">
    <source>
        <dbReference type="ARBA" id="ARBA00022603"/>
    </source>
</evidence>
<evidence type="ECO:0000256" key="9">
    <source>
        <dbReference type="ARBA" id="ARBA00047885"/>
    </source>
</evidence>
<evidence type="ECO:0000256" key="11">
    <source>
        <dbReference type="SAM" id="MobiDB-lite"/>
    </source>
</evidence>
<dbReference type="WBParaSite" id="TTAC_0000984701-mRNA-1">
    <property type="protein sequence ID" value="TTAC_0000984701-mRNA-1"/>
    <property type="gene ID" value="TTAC_0000984701"/>
</dbReference>
<evidence type="ECO:0000313" key="13">
    <source>
        <dbReference type="Proteomes" id="UP000274429"/>
    </source>
</evidence>
<evidence type="ECO:0000313" key="14">
    <source>
        <dbReference type="WBParaSite" id="TTAC_0000984701-mRNA-1"/>
    </source>
</evidence>
<evidence type="ECO:0000256" key="5">
    <source>
        <dbReference type="ARBA" id="ARBA00039112"/>
    </source>
</evidence>
<dbReference type="Proteomes" id="UP000274429">
    <property type="component" value="Unassembled WGS sequence"/>
</dbReference>
<organism evidence="14">
    <name type="scientific">Hydatigena taeniaeformis</name>
    <name type="common">Feline tapeworm</name>
    <name type="synonym">Taenia taeniaeformis</name>
    <dbReference type="NCBI Taxonomy" id="6205"/>
    <lineage>
        <taxon>Eukaryota</taxon>
        <taxon>Metazoa</taxon>
        <taxon>Spiralia</taxon>
        <taxon>Lophotrochozoa</taxon>
        <taxon>Platyhelminthes</taxon>
        <taxon>Cestoda</taxon>
        <taxon>Eucestoda</taxon>
        <taxon>Cyclophyllidea</taxon>
        <taxon>Taeniidae</taxon>
        <taxon>Hydatigera</taxon>
    </lineage>
</organism>
<dbReference type="PANTHER" id="PTHR12753">
    <property type="entry name" value="AD-003 - RELATED"/>
    <property type="match status" value="1"/>
</dbReference>
<reference evidence="14" key="1">
    <citation type="submission" date="2017-02" db="UniProtKB">
        <authorList>
            <consortium name="WormBaseParasite"/>
        </authorList>
    </citation>
    <scope>IDENTIFICATION</scope>
</reference>
<keyword evidence="4" id="KW-0949">S-adenosyl-L-methionine</keyword>
<dbReference type="InterPro" id="IPR008576">
    <property type="entry name" value="MeTrfase_NTM1"/>
</dbReference>
<evidence type="ECO:0000256" key="6">
    <source>
        <dbReference type="ARBA" id="ARBA00039449"/>
    </source>
</evidence>
<dbReference type="GO" id="GO:0005737">
    <property type="term" value="C:cytoplasm"/>
    <property type="evidence" value="ECO:0007669"/>
    <property type="project" value="TreeGrafter"/>
</dbReference>
<comment type="catalytic activity">
    <reaction evidence="9">
        <text>N-terminal L-prolyl-L-prolyl-L-lysyl-[protein] + 2 S-adenosyl-L-methionine = N-terminal N,N-dimethyl-L-prolyl-L-prolyl-L-lysyl-[protein] + 2 S-adenosyl-L-homocysteine + 2 H(+)</text>
        <dbReference type="Rhea" id="RHEA:54736"/>
        <dbReference type="Rhea" id="RHEA-COMP:13787"/>
        <dbReference type="Rhea" id="RHEA-COMP:13974"/>
        <dbReference type="ChEBI" id="CHEBI:15378"/>
        <dbReference type="ChEBI" id="CHEBI:57856"/>
        <dbReference type="ChEBI" id="CHEBI:59789"/>
        <dbReference type="ChEBI" id="CHEBI:138059"/>
        <dbReference type="ChEBI" id="CHEBI:138318"/>
        <dbReference type="EC" id="2.1.1.244"/>
    </reaction>
</comment>
<evidence type="ECO:0000256" key="3">
    <source>
        <dbReference type="ARBA" id="ARBA00022679"/>
    </source>
</evidence>
<dbReference type="InterPro" id="IPR029063">
    <property type="entry name" value="SAM-dependent_MTases_sf"/>
</dbReference>